<feature type="domain" description="J" evidence="3">
    <location>
        <begin position="9"/>
        <end position="66"/>
    </location>
</feature>
<gene>
    <name evidence="4" type="ORF">CPELLU_LOCUS19015</name>
</gene>
<dbReference type="PANTHER" id="PTHR44360">
    <property type="entry name" value="DNAJ HOMOLOG SUBFAMILY B MEMBER 9"/>
    <property type="match status" value="1"/>
</dbReference>
<protein>
    <submittedName>
        <fullName evidence="4">6643_t:CDS:1</fullName>
    </submittedName>
</protein>
<name>A0A9N9K7V2_9GLOM</name>
<dbReference type="Pfam" id="PF00226">
    <property type="entry name" value="DnaJ"/>
    <property type="match status" value="1"/>
</dbReference>
<evidence type="ECO:0000259" key="3">
    <source>
        <dbReference type="PROSITE" id="PS50076"/>
    </source>
</evidence>
<dbReference type="Proteomes" id="UP000789759">
    <property type="component" value="Unassembled WGS sequence"/>
</dbReference>
<reference evidence="4" key="1">
    <citation type="submission" date="2021-06" db="EMBL/GenBank/DDBJ databases">
        <authorList>
            <person name="Kallberg Y."/>
            <person name="Tangrot J."/>
            <person name="Rosling A."/>
        </authorList>
    </citation>
    <scope>NUCLEOTIDE SEQUENCE</scope>
    <source>
        <strain evidence="4">FL966</strain>
    </source>
</reference>
<dbReference type="PANTHER" id="PTHR44360:SF1">
    <property type="entry name" value="DNAJ HOMOLOG SUBFAMILY B MEMBER 9"/>
    <property type="match status" value="1"/>
</dbReference>
<dbReference type="GO" id="GO:0051087">
    <property type="term" value="F:protein-folding chaperone binding"/>
    <property type="evidence" value="ECO:0007669"/>
    <property type="project" value="TreeGrafter"/>
</dbReference>
<evidence type="ECO:0000313" key="4">
    <source>
        <dbReference type="EMBL" id="CAG8814371.1"/>
    </source>
</evidence>
<keyword evidence="1" id="KW-0143">Chaperone</keyword>
<dbReference type="Gene3D" id="1.10.287.110">
    <property type="entry name" value="DnaJ domain"/>
    <property type="match status" value="1"/>
</dbReference>
<dbReference type="PRINTS" id="PR00625">
    <property type="entry name" value="JDOMAIN"/>
</dbReference>
<evidence type="ECO:0000256" key="1">
    <source>
        <dbReference type="ARBA" id="ARBA00023186"/>
    </source>
</evidence>
<dbReference type="SMART" id="SM00271">
    <property type="entry name" value="DnaJ"/>
    <property type="match status" value="1"/>
</dbReference>
<dbReference type="SUPFAM" id="SSF46565">
    <property type="entry name" value="Chaperone J-domain"/>
    <property type="match status" value="1"/>
</dbReference>
<dbReference type="GO" id="GO:0051787">
    <property type="term" value="F:misfolded protein binding"/>
    <property type="evidence" value="ECO:0007669"/>
    <property type="project" value="TreeGrafter"/>
</dbReference>
<dbReference type="InterPro" id="IPR001623">
    <property type="entry name" value="DnaJ_domain"/>
</dbReference>
<dbReference type="GO" id="GO:0005783">
    <property type="term" value="C:endoplasmic reticulum"/>
    <property type="evidence" value="ECO:0007669"/>
    <property type="project" value="TreeGrafter"/>
</dbReference>
<feature type="compositionally biased region" description="Basic residues" evidence="2">
    <location>
        <begin position="73"/>
        <end position="84"/>
    </location>
</feature>
<feature type="compositionally biased region" description="Basic and acidic residues" evidence="2">
    <location>
        <begin position="85"/>
        <end position="116"/>
    </location>
</feature>
<dbReference type="AlphaFoldDB" id="A0A9N9K7V2"/>
<dbReference type="InterPro" id="IPR051948">
    <property type="entry name" value="Hsp70_co-chaperone_J-domain"/>
</dbReference>
<dbReference type="GO" id="GO:0036503">
    <property type="term" value="P:ERAD pathway"/>
    <property type="evidence" value="ECO:0007669"/>
    <property type="project" value="TreeGrafter"/>
</dbReference>
<dbReference type="CDD" id="cd06257">
    <property type="entry name" value="DnaJ"/>
    <property type="match status" value="1"/>
</dbReference>
<keyword evidence="5" id="KW-1185">Reference proteome</keyword>
<evidence type="ECO:0000313" key="5">
    <source>
        <dbReference type="Proteomes" id="UP000789759"/>
    </source>
</evidence>
<sequence length="116" mass="14470">MLKIKNFMKYYKILEINKNAKKKEIKYVYRKLALRWHPDKNQNNIQSTEKFKEINEAYEILIEYIKEKEKKIQKKNIKKKHKTEFKKQQTKEKQKKKKEENIIKKKQEEIKKQAKE</sequence>
<feature type="region of interest" description="Disordered" evidence="2">
    <location>
        <begin position="73"/>
        <end position="116"/>
    </location>
</feature>
<dbReference type="InterPro" id="IPR036869">
    <property type="entry name" value="J_dom_sf"/>
</dbReference>
<organism evidence="4 5">
    <name type="scientific">Cetraspora pellucida</name>
    <dbReference type="NCBI Taxonomy" id="1433469"/>
    <lineage>
        <taxon>Eukaryota</taxon>
        <taxon>Fungi</taxon>
        <taxon>Fungi incertae sedis</taxon>
        <taxon>Mucoromycota</taxon>
        <taxon>Glomeromycotina</taxon>
        <taxon>Glomeromycetes</taxon>
        <taxon>Diversisporales</taxon>
        <taxon>Gigasporaceae</taxon>
        <taxon>Cetraspora</taxon>
    </lineage>
</organism>
<dbReference type="EMBL" id="CAJVQA010041921">
    <property type="protein sequence ID" value="CAG8814371.1"/>
    <property type="molecule type" value="Genomic_DNA"/>
</dbReference>
<comment type="caution">
    <text evidence="4">The sequence shown here is derived from an EMBL/GenBank/DDBJ whole genome shotgun (WGS) entry which is preliminary data.</text>
</comment>
<accession>A0A9N9K7V2</accession>
<evidence type="ECO:0000256" key="2">
    <source>
        <dbReference type="SAM" id="MobiDB-lite"/>
    </source>
</evidence>
<proteinExistence type="predicted"/>
<dbReference type="PROSITE" id="PS50076">
    <property type="entry name" value="DNAJ_2"/>
    <property type="match status" value="1"/>
</dbReference>